<gene>
    <name evidence="4" type="ORF">H8700_06315</name>
</gene>
<organism evidence="4 5">
    <name type="scientific">Jutongia hominis</name>
    <dbReference type="NCBI Taxonomy" id="2763664"/>
    <lineage>
        <taxon>Bacteria</taxon>
        <taxon>Bacillati</taxon>
        <taxon>Bacillota</taxon>
        <taxon>Clostridia</taxon>
        <taxon>Lachnospirales</taxon>
        <taxon>Lachnospiraceae</taxon>
        <taxon>Jutongia</taxon>
    </lineage>
</organism>
<keyword evidence="5" id="KW-1185">Reference proteome</keyword>
<evidence type="ECO:0000256" key="1">
    <source>
        <dbReference type="ARBA" id="ARBA00001946"/>
    </source>
</evidence>
<dbReference type="InterPro" id="IPR000086">
    <property type="entry name" value="NUDIX_hydrolase_dom"/>
</dbReference>
<accession>A0ABR7MU44</accession>
<protein>
    <submittedName>
        <fullName evidence="4">NUDIX hydrolase</fullName>
    </submittedName>
</protein>
<dbReference type="Proteomes" id="UP000637513">
    <property type="component" value="Unassembled WGS sequence"/>
</dbReference>
<evidence type="ECO:0000313" key="4">
    <source>
        <dbReference type="EMBL" id="MBC8557316.1"/>
    </source>
</evidence>
<sequence length="189" mass="21596">MKFESIKKVLTGKFIHRYDITYRVSDGSQKVYEMISRNPNIQTHEELQGKKPDAVVIIMHDKKNEKILLNREFRLATGAWVYNFPAGLIDQGEEPQQSAARELREETGLTLDRVCDIIPMSYSAIGFSNETNVCVVGIASGAFHQSTSAVEEIEARWYTKEEVRQLIATQPFAARTQAYCYLWSRQDNA</sequence>
<proteinExistence type="predicted"/>
<reference evidence="4 5" key="1">
    <citation type="submission" date="2020-08" db="EMBL/GenBank/DDBJ databases">
        <title>Genome public.</title>
        <authorList>
            <person name="Liu C."/>
            <person name="Sun Q."/>
        </authorList>
    </citation>
    <scope>NUCLEOTIDE SEQUENCE [LARGE SCALE GENOMIC DNA]</scope>
    <source>
        <strain evidence="4 5">BX3</strain>
    </source>
</reference>
<evidence type="ECO:0000313" key="5">
    <source>
        <dbReference type="Proteomes" id="UP000637513"/>
    </source>
</evidence>
<dbReference type="RefSeq" id="WP_022142616.1">
    <property type="nucleotide sequence ID" value="NZ_JACRSW010000027.1"/>
</dbReference>
<keyword evidence="2 4" id="KW-0378">Hydrolase</keyword>
<dbReference type="PANTHER" id="PTHR11839">
    <property type="entry name" value="UDP/ADP-SUGAR PYROPHOSPHATASE"/>
    <property type="match status" value="1"/>
</dbReference>
<dbReference type="Pfam" id="PF00293">
    <property type="entry name" value="NUDIX"/>
    <property type="match status" value="1"/>
</dbReference>
<comment type="caution">
    <text evidence="4">The sequence shown here is derived from an EMBL/GenBank/DDBJ whole genome shotgun (WGS) entry which is preliminary data.</text>
</comment>
<dbReference type="PROSITE" id="PS51462">
    <property type="entry name" value="NUDIX"/>
    <property type="match status" value="1"/>
</dbReference>
<dbReference type="PRINTS" id="PR00502">
    <property type="entry name" value="NUDIXFAMILY"/>
</dbReference>
<dbReference type="CDD" id="cd03424">
    <property type="entry name" value="NUDIX_ADPRase_Nudt5_UGPPase_Nudt14"/>
    <property type="match status" value="1"/>
</dbReference>
<dbReference type="SUPFAM" id="SSF55811">
    <property type="entry name" value="Nudix"/>
    <property type="match status" value="1"/>
</dbReference>
<evidence type="ECO:0000256" key="2">
    <source>
        <dbReference type="ARBA" id="ARBA00022801"/>
    </source>
</evidence>
<dbReference type="InterPro" id="IPR015797">
    <property type="entry name" value="NUDIX_hydrolase-like_dom_sf"/>
</dbReference>
<evidence type="ECO:0000259" key="3">
    <source>
        <dbReference type="PROSITE" id="PS51462"/>
    </source>
</evidence>
<dbReference type="PANTHER" id="PTHR11839:SF18">
    <property type="entry name" value="NUDIX HYDROLASE DOMAIN-CONTAINING PROTEIN"/>
    <property type="match status" value="1"/>
</dbReference>
<feature type="domain" description="Nudix hydrolase" evidence="3">
    <location>
        <begin position="50"/>
        <end position="186"/>
    </location>
</feature>
<comment type="cofactor">
    <cofactor evidence="1">
        <name>Mg(2+)</name>
        <dbReference type="ChEBI" id="CHEBI:18420"/>
    </cofactor>
</comment>
<dbReference type="GO" id="GO:0016787">
    <property type="term" value="F:hydrolase activity"/>
    <property type="evidence" value="ECO:0007669"/>
    <property type="project" value="UniProtKB-KW"/>
</dbReference>
<dbReference type="Gene3D" id="3.90.79.10">
    <property type="entry name" value="Nucleoside Triphosphate Pyrophosphohydrolase"/>
    <property type="match status" value="1"/>
</dbReference>
<dbReference type="InterPro" id="IPR020476">
    <property type="entry name" value="Nudix_hydrolase"/>
</dbReference>
<dbReference type="EMBL" id="JACRSW010000027">
    <property type="protein sequence ID" value="MBC8557316.1"/>
    <property type="molecule type" value="Genomic_DNA"/>
</dbReference>
<name>A0ABR7MU44_9FIRM</name>